<proteinExistence type="predicted"/>
<dbReference type="EMBL" id="AALGYR010000002">
    <property type="protein sequence ID" value="ECZ5259959.1"/>
    <property type="molecule type" value="Genomic_DNA"/>
</dbReference>
<comment type="caution">
    <text evidence="1">The sequence shown here is derived from an EMBL/GenBank/DDBJ whole genome shotgun (WGS) entry which is preliminary data.</text>
</comment>
<reference evidence="1" key="1">
    <citation type="submission" date="2018-07" db="EMBL/GenBank/DDBJ databases">
        <authorList>
            <consortium name="GenomeTrakr network: Whole genome sequencing for foodborne pathogen traceback"/>
        </authorList>
    </citation>
    <scope>NUCLEOTIDE SEQUENCE</scope>
    <source>
        <strain evidence="1">FDA00000044</strain>
    </source>
</reference>
<dbReference type="PANTHER" id="PTHR33420">
    <property type="entry name" value="FIMBRIAL SUBUNIT ELFA-RELATED"/>
    <property type="match status" value="1"/>
</dbReference>
<dbReference type="SUPFAM" id="SSF49401">
    <property type="entry name" value="Bacterial adhesins"/>
    <property type="match status" value="1"/>
</dbReference>
<evidence type="ECO:0000313" key="1">
    <source>
        <dbReference type="EMBL" id="ECZ5259959.1"/>
    </source>
</evidence>
<dbReference type="InterPro" id="IPR008966">
    <property type="entry name" value="Adhesion_dom_sf"/>
</dbReference>
<dbReference type="PANTHER" id="PTHR33420:SF5">
    <property type="entry name" value="FIMBRIAL SUBUNIT"/>
    <property type="match status" value="1"/>
</dbReference>
<gene>
    <name evidence="1" type="ORF">AHQ27_03330</name>
</gene>
<organism evidence="1">
    <name type="scientific">Salmonella montevideo</name>
    <dbReference type="NCBI Taxonomy" id="115981"/>
    <lineage>
        <taxon>Bacteria</taxon>
        <taxon>Pseudomonadati</taxon>
        <taxon>Pseudomonadota</taxon>
        <taxon>Gammaproteobacteria</taxon>
        <taxon>Enterobacterales</taxon>
        <taxon>Enterobacteriaceae</taxon>
        <taxon>Salmonella</taxon>
    </lineage>
</organism>
<dbReference type="GO" id="GO:0009289">
    <property type="term" value="C:pilus"/>
    <property type="evidence" value="ECO:0007669"/>
    <property type="project" value="InterPro"/>
</dbReference>
<dbReference type="InterPro" id="IPR050263">
    <property type="entry name" value="Bact_Fimbrial_Adh_Pro"/>
</dbReference>
<dbReference type="GO" id="GO:0043709">
    <property type="term" value="P:cell adhesion involved in single-species biofilm formation"/>
    <property type="evidence" value="ECO:0007669"/>
    <property type="project" value="TreeGrafter"/>
</dbReference>
<protein>
    <submittedName>
        <fullName evidence="1">Fimbrial protein</fullName>
    </submittedName>
</protein>
<name>A0A624AZ96_SALMO</name>
<dbReference type="NCBIfam" id="NF011794">
    <property type="entry name" value="PRK15262.1"/>
    <property type="match status" value="1"/>
</dbReference>
<sequence>MAKRTNCHVLGRILVIAGLIGGSGPAPCLSAETGMDVTLNANIVENTCQVSIPEDGKVHLSTVGKNWFYNPDGSTRLQPTDAASGTLFKVRVKSCVGDPSTVNALHFSFQPQTKQWPAGFHQVFINETTPAAGGAGNTGIVIFSKALNSNVLNSDGTSDVVVTTSSTSLVNDYEFYARLQNTGPVTAGKVTSRVVVNAIYN</sequence>
<accession>A0A624AZ96</accession>
<dbReference type="AlphaFoldDB" id="A0A624AZ96"/>
<dbReference type="Gene3D" id="2.60.40.1090">
    <property type="entry name" value="Fimbrial-type adhesion domain"/>
    <property type="match status" value="1"/>
</dbReference>
<dbReference type="InterPro" id="IPR036937">
    <property type="entry name" value="Adhesion_dom_fimbrial_sf"/>
</dbReference>